<dbReference type="InterPro" id="IPR051213">
    <property type="entry name" value="START_lipid_transfer"/>
</dbReference>
<dbReference type="STRING" id="101127.A0A1X2G6W5"/>
<feature type="compositionally biased region" description="Polar residues" evidence="1">
    <location>
        <begin position="28"/>
        <end position="37"/>
    </location>
</feature>
<dbReference type="PANTHER" id="PTHR19308">
    <property type="entry name" value="PHOSPHATIDYLCHOLINE TRANSFER PROTEIN"/>
    <property type="match status" value="1"/>
</dbReference>
<comment type="caution">
    <text evidence="3">The sequence shown here is derived from an EMBL/GenBank/DDBJ whole genome shotgun (WGS) entry which is preliminary data.</text>
</comment>
<feature type="compositionally biased region" description="Low complexity" evidence="1">
    <location>
        <begin position="18"/>
        <end position="27"/>
    </location>
</feature>
<feature type="region of interest" description="Disordered" evidence="1">
    <location>
        <begin position="562"/>
        <end position="613"/>
    </location>
</feature>
<dbReference type="Gene3D" id="3.30.530.20">
    <property type="match status" value="2"/>
</dbReference>
<organism evidence="3 4">
    <name type="scientific">Hesseltinella vesiculosa</name>
    <dbReference type="NCBI Taxonomy" id="101127"/>
    <lineage>
        <taxon>Eukaryota</taxon>
        <taxon>Fungi</taxon>
        <taxon>Fungi incertae sedis</taxon>
        <taxon>Mucoromycota</taxon>
        <taxon>Mucoromycotina</taxon>
        <taxon>Mucoromycetes</taxon>
        <taxon>Mucorales</taxon>
        <taxon>Cunninghamellaceae</taxon>
        <taxon>Hesseltinella</taxon>
    </lineage>
</organism>
<dbReference type="EMBL" id="MCGT01000037">
    <property type="protein sequence ID" value="ORX46563.1"/>
    <property type="molecule type" value="Genomic_DNA"/>
</dbReference>
<feature type="region of interest" description="Disordered" evidence="1">
    <location>
        <begin position="1"/>
        <end position="37"/>
    </location>
</feature>
<reference evidence="3 4" key="1">
    <citation type="submission" date="2016-07" db="EMBL/GenBank/DDBJ databases">
        <title>Pervasive Adenine N6-methylation of Active Genes in Fungi.</title>
        <authorList>
            <consortium name="DOE Joint Genome Institute"/>
            <person name="Mondo S.J."/>
            <person name="Dannebaum R.O."/>
            <person name="Kuo R.C."/>
            <person name="Labutti K."/>
            <person name="Haridas S."/>
            <person name="Kuo A."/>
            <person name="Salamov A."/>
            <person name="Ahrendt S.R."/>
            <person name="Lipzen A."/>
            <person name="Sullivan W."/>
            <person name="Andreopoulos W.B."/>
            <person name="Clum A."/>
            <person name="Lindquist E."/>
            <person name="Daum C."/>
            <person name="Ramamoorthy G.K."/>
            <person name="Gryganskyi A."/>
            <person name="Culley D."/>
            <person name="Magnuson J.K."/>
            <person name="James T.Y."/>
            <person name="O'Malley M.A."/>
            <person name="Stajich J.E."/>
            <person name="Spatafora J.W."/>
            <person name="Visel A."/>
            <person name="Grigoriev I.V."/>
        </authorList>
    </citation>
    <scope>NUCLEOTIDE SEQUENCE [LARGE SCALE GENOMIC DNA]</scope>
    <source>
        <strain evidence="3 4">NRRL 3301</strain>
    </source>
</reference>
<dbReference type="CDD" id="cd00177">
    <property type="entry name" value="START"/>
    <property type="match status" value="1"/>
</dbReference>
<dbReference type="AlphaFoldDB" id="A0A1X2G6W5"/>
<dbReference type="InterPro" id="IPR002913">
    <property type="entry name" value="START_lipid-bd_dom"/>
</dbReference>
<evidence type="ECO:0000313" key="4">
    <source>
        <dbReference type="Proteomes" id="UP000242146"/>
    </source>
</evidence>
<feature type="domain" description="START" evidence="2">
    <location>
        <begin position="102"/>
        <end position="200"/>
    </location>
</feature>
<dbReference type="PROSITE" id="PS50848">
    <property type="entry name" value="START"/>
    <property type="match status" value="1"/>
</dbReference>
<accession>A0A1X2G6W5</accession>
<dbReference type="PANTHER" id="PTHR19308:SF14">
    <property type="entry name" value="START DOMAIN-CONTAINING PROTEIN"/>
    <property type="match status" value="1"/>
</dbReference>
<evidence type="ECO:0000313" key="3">
    <source>
        <dbReference type="EMBL" id="ORX46563.1"/>
    </source>
</evidence>
<dbReference type="GO" id="GO:0008289">
    <property type="term" value="F:lipid binding"/>
    <property type="evidence" value="ECO:0007669"/>
    <property type="project" value="InterPro"/>
</dbReference>
<name>A0A1X2G6W5_9FUNG</name>
<feature type="compositionally biased region" description="Acidic residues" evidence="1">
    <location>
        <begin position="1"/>
        <end position="10"/>
    </location>
</feature>
<evidence type="ECO:0000256" key="1">
    <source>
        <dbReference type="SAM" id="MobiDB-lite"/>
    </source>
</evidence>
<dbReference type="GO" id="GO:0005737">
    <property type="term" value="C:cytoplasm"/>
    <property type="evidence" value="ECO:0007669"/>
    <property type="project" value="UniProtKB-ARBA"/>
</dbReference>
<keyword evidence="4" id="KW-1185">Reference proteome</keyword>
<dbReference type="Proteomes" id="UP000242146">
    <property type="component" value="Unassembled WGS sequence"/>
</dbReference>
<sequence>MIFSDDDDEVPERPFPPLLSSRRFPSSQTPAAQEPLSTTTSYQVYQAELALFQLKSLQAKTNEWKKVMKHRRTGIMVHMLKPDKVPIFRGQSILHGFSPHSIFYVINMRKLWDEQFIDGHLIENLNDTTSLTYETSTKNRDFCLVETLDCKKDGTIFFACTSVETPKVPPFQGRFRGHLQLLGWVLEPVATGTRVTYYVQEACKSWITGLNKKAMARRPLAIASVYDYLKTKSTYIPLNEKWRSPSRPSLRQTLTSCDSLTTDHSTCMTTLYPIHRHLGARDSMLVRLHRLFDTNDSVTWKHANDIHGLQCYTRDGYARIDGFIRGNWHPEQICAMILCPDTRNRWDSQWKQGKIVERFSQRDYLEHWVLEEEQDMSVLTHIEREAGYIWIVTASVKDGQLKKMDGLQRTHLDLYAWRVSLKKNQQQVAVSLITQTASPWPQIPSALCIMKLQAYLSSNGCPPFIRRVSGKIVVERFDHDQRTYTVSWIVQHHPPPSMTSSAWCTVLCLDDRMFPLGHDMEVLPREATCVKTIGKVVHIYSTHPSLDGQIIQLKITPITPSPIVATPASPPLPTHTHHHNSPPSETDSPSSSSVRTSGASFTSTQQRSSCCSSQSSANAVSRVVKKKRSVSPSPLPLVTPRLKLSPIPRGCLLVPRVNQPHIIHVTDDLAFNGQQLTALVFMMIMAYYLGKAC</sequence>
<dbReference type="OrthoDB" id="196858at2759"/>
<gene>
    <name evidence="3" type="ORF">DM01DRAFT_1339559</name>
</gene>
<protein>
    <recommendedName>
        <fullName evidence="2">START domain-containing protein</fullName>
    </recommendedName>
</protein>
<feature type="compositionally biased region" description="Low complexity" evidence="1">
    <location>
        <begin position="581"/>
        <end position="613"/>
    </location>
</feature>
<evidence type="ECO:0000259" key="2">
    <source>
        <dbReference type="PROSITE" id="PS50848"/>
    </source>
</evidence>
<dbReference type="InterPro" id="IPR023393">
    <property type="entry name" value="START-like_dom_sf"/>
</dbReference>
<proteinExistence type="predicted"/>
<dbReference type="Pfam" id="PF01852">
    <property type="entry name" value="START"/>
    <property type="match status" value="1"/>
</dbReference>
<dbReference type="SUPFAM" id="SSF55961">
    <property type="entry name" value="Bet v1-like"/>
    <property type="match status" value="2"/>
</dbReference>